<reference evidence="12" key="1">
    <citation type="submission" date="2016-06" db="EMBL/GenBank/DDBJ databases">
        <authorList>
            <person name="Cuomo C."/>
            <person name="Litvintseva A."/>
            <person name="Heitman J."/>
            <person name="Chen Y."/>
            <person name="Sun S."/>
            <person name="Springer D."/>
            <person name="Dromer F."/>
            <person name="Young S."/>
            <person name="Zeng Q."/>
            <person name="Chapman S."/>
            <person name="Gujja S."/>
            <person name="Saif S."/>
            <person name="Birren B."/>
        </authorList>
    </citation>
    <scope>NUCLEOTIDE SEQUENCE</scope>
    <source>
        <strain evidence="12">CBS 7841</strain>
    </source>
</reference>
<feature type="domain" description="Homeobox" evidence="10">
    <location>
        <begin position="570"/>
        <end position="630"/>
    </location>
</feature>
<evidence type="ECO:0000256" key="3">
    <source>
        <dbReference type="ARBA" id="ARBA00022833"/>
    </source>
</evidence>
<protein>
    <recommendedName>
        <fullName evidence="14">Homeobox domain-containing protein</fullName>
    </recommendedName>
</protein>
<evidence type="ECO:0000259" key="10">
    <source>
        <dbReference type="PROSITE" id="PS50071"/>
    </source>
</evidence>
<dbReference type="GeneID" id="91089371"/>
<dbReference type="InterPro" id="IPR017970">
    <property type="entry name" value="Homeobox_CS"/>
</dbReference>
<dbReference type="EMBL" id="CP143789">
    <property type="protein sequence ID" value="WVN89932.1"/>
    <property type="molecule type" value="Genomic_DNA"/>
</dbReference>
<dbReference type="Pfam" id="PF03226">
    <property type="entry name" value="Yippee-Mis18"/>
    <property type="match status" value="1"/>
</dbReference>
<keyword evidence="13" id="KW-1185">Reference proteome</keyword>
<dbReference type="InterPro" id="IPR009057">
    <property type="entry name" value="Homeodomain-like_sf"/>
</dbReference>
<feature type="compositionally biased region" description="Basic and acidic residues" evidence="9">
    <location>
        <begin position="664"/>
        <end position="696"/>
    </location>
</feature>
<evidence type="ECO:0000256" key="2">
    <source>
        <dbReference type="ARBA" id="ARBA00022723"/>
    </source>
</evidence>
<dbReference type="PROSITE" id="PS50071">
    <property type="entry name" value="HOMEOBOX_2"/>
    <property type="match status" value="1"/>
</dbReference>
<feature type="compositionally biased region" description="Low complexity" evidence="9">
    <location>
        <begin position="360"/>
        <end position="371"/>
    </location>
</feature>
<comment type="similarity">
    <text evidence="1">Belongs to the yippee family.</text>
</comment>
<dbReference type="SMART" id="SM00389">
    <property type="entry name" value="HOX"/>
    <property type="match status" value="1"/>
</dbReference>
<dbReference type="GO" id="GO:0046872">
    <property type="term" value="F:metal ion binding"/>
    <property type="evidence" value="ECO:0007669"/>
    <property type="project" value="UniProtKB-KW"/>
</dbReference>
<feature type="region of interest" description="Disordered" evidence="9">
    <location>
        <begin position="342"/>
        <end position="462"/>
    </location>
</feature>
<dbReference type="InterPro" id="IPR004910">
    <property type="entry name" value="Yippee/Mis18/Cereblon"/>
</dbReference>
<dbReference type="CDD" id="cd00086">
    <property type="entry name" value="homeodomain"/>
    <property type="match status" value="1"/>
</dbReference>
<dbReference type="InterPro" id="IPR000047">
    <property type="entry name" value="HTH_motif"/>
</dbReference>
<keyword evidence="4 7" id="KW-0238">DNA-binding</keyword>
<comment type="subcellular location">
    <subcellularLocation>
        <location evidence="7 8">Nucleus</location>
    </subcellularLocation>
</comment>
<feature type="compositionally biased region" description="Polar residues" evidence="9">
    <location>
        <begin position="413"/>
        <end position="426"/>
    </location>
</feature>
<name>A0AAJ8JWT5_9TREE</name>
<dbReference type="GO" id="GO:0000981">
    <property type="term" value="F:DNA-binding transcription factor activity, RNA polymerase II-specific"/>
    <property type="evidence" value="ECO:0007669"/>
    <property type="project" value="InterPro"/>
</dbReference>
<dbReference type="AlphaFoldDB" id="A0AAJ8JWT5"/>
<reference evidence="12" key="3">
    <citation type="submission" date="2024-01" db="EMBL/GenBank/DDBJ databases">
        <authorList>
            <person name="Coelho M.A."/>
            <person name="David-Palma M."/>
            <person name="Shea T."/>
            <person name="Sun S."/>
            <person name="Cuomo C.A."/>
            <person name="Heitman J."/>
        </authorList>
    </citation>
    <scope>NUCLEOTIDE SEQUENCE</scope>
    <source>
        <strain evidence="12">CBS 7841</strain>
    </source>
</reference>
<feature type="region of interest" description="Disordered" evidence="9">
    <location>
        <begin position="543"/>
        <end position="579"/>
    </location>
</feature>
<feature type="compositionally biased region" description="Basic and acidic residues" evidence="9">
    <location>
        <begin position="437"/>
        <end position="448"/>
    </location>
</feature>
<evidence type="ECO:0000256" key="6">
    <source>
        <dbReference type="ARBA" id="ARBA00023242"/>
    </source>
</evidence>
<keyword evidence="3" id="KW-0862">Zinc</keyword>
<keyword evidence="2" id="KW-0479">Metal-binding</keyword>
<dbReference type="InterPro" id="IPR039058">
    <property type="entry name" value="Yippee_fam"/>
</dbReference>
<dbReference type="GO" id="GO:0003677">
    <property type="term" value="F:DNA binding"/>
    <property type="evidence" value="ECO:0007669"/>
    <property type="project" value="UniProtKB-UniRule"/>
</dbReference>
<dbReference type="KEGG" id="cdep:91089371"/>
<dbReference type="Pfam" id="PF00046">
    <property type="entry name" value="Homeodomain"/>
    <property type="match status" value="1"/>
</dbReference>
<keyword evidence="5 7" id="KW-0371">Homeobox</keyword>
<evidence type="ECO:0000256" key="5">
    <source>
        <dbReference type="ARBA" id="ARBA00023155"/>
    </source>
</evidence>
<dbReference type="RefSeq" id="XP_066070632.1">
    <property type="nucleotide sequence ID" value="XM_066214535.1"/>
</dbReference>
<dbReference type="PRINTS" id="PR00031">
    <property type="entry name" value="HTHREPRESSR"/>
</dbReference>
<organism evidence="12 13">
    <name type="scientific">Cryptococcus depauperatus CBS 7841</name>
    <dbReference type="NCBI Taxonomy" id="1295531"/>
    <lineage>
        <taxon>Eukaryota</taxon>
        <taxon>Fungi</taxon>
        <taxon>Dikarya</taxon>
        <taxon>Basidiomycota</taxon>
        <taxon>Agaricomycotina</taxon>
        <taxon>Tremellomycetes</taxon>
        <taxon>Tremellales</taxon>
        <taxon>Cryptococcaceae</taxon>
        <taxon>Cryptococcus</taxon>
    </lineage>
</organism>
<evidence type="ECO:0008006" key="14">
    <source>
        <dbReference type="Google" id="ProtNLM"/>
    </source>
</evidence>
<feature type="compositionally biased region" description="Basic and acidic residues" evidence="9">
    <location>
        <begin position="546"/>
        <end position="557"/>
    </location>
</feature>
<keyword evidence="6 7" id="KW-0539">Nucleus</keyword>
<dbReference type="PROSITE" id="PS00027">
    <property type="entry name" value="HOMEOBOX_1"/>
    <property type="match status" value="1"/>
</dbReference>
<feature type="DNA-binding region" description="Homeobox" evidence="7">
    <location>
        <begin position="572"/>
        <end position="631"/>
    </location>
</feature>
<evidence type="ECO:0000256" key="8">
    <source>
        <dbReference type="RuleBase" id="RU000682"/>
    </source>
</evidence>
<evidence type="ECO:0000313" key="13">
    <source>
        <dbReference type="Proteomes" id="UP000094043"/>
    </source>
</evidence>
<evidence type="ECO:0000256" key="1">
    <source>
        <dbReference type="ARBA" id="ARBA00005613"/>
    </source>
</evidence>
<dbReference type="SUPFAM" id="SSF46689">
    <property type="entry name" value="Homeodomain-like"/>
    <property type="match status" value="1"/>
</dbReference>
<dbReference type="PROSITE" id="PS51792">
    <property type="entry name" value="YIPPEE"/>
    <property type="match status" value="1"/>
</dbReference>
<evidence type="ECO:0000313" key="12">
    <source>
        <dbReference type="EMBL" id="WVN89932.1"/>
    </source>
</evidence>
<evidence type="ECO:0000256" key="4">
    <source>
        <dbReference type="ARBA" id="ARBA00023125"/>
    </source>
</evidence>
<feature type="region of interest" description="Disordered" evidence="9">
    <location>
        <begin position="640"/>
        <end position="696"/>
    </location>
</feature>
<dbReference type="Proteomes" id="UP000094043">
    <property type="component" value="Chromosome 6"/>
</dbReference>
<feature type="domain" description="Yippee" evidence="11">
    <location>
        <begin position="12"/>
        <end position="109"/>
    </location>
</feature>
<evidence type="ECO:0000256" key="7">
    <source>
        <dbReference type="PROSITE-ProRule" id="PRU00108"/>
    </source>
</evidence>
<sequence length="696" mass="79120">MGRSYRIYLAGEFVLTCHCDNHLAVSEAIISKQFTGQHGRAMLVHTVVNVHEGNAEDREMRTGRHTVRDVYCRVCHATVGWKYDFAYEHDQKYKENKYILEREMITMKPERRDLISRPRIEEMPICGLLARIITLRLIRSGFSPPSSYAFDGSYKVAFGAYQGFCEIDLSDRSSLWHPFTTQSIVILSLSAFRLHKASFVQASSLIETLGRTLSDFLCFFFATAVLGNTFRRPRYFFCAILVSFVTLEPTNGLLLGLSILVLGLEAEINRYPASFTKIHRQRLLQVYEYQLAHPHPNQLIQQIYHMQRMSTEGRNSEPRIIAAEPSAFPSLRALSCDRKSIGSVESEESMGGRPEKERSFSLSPSQSSKPGSPHERIGSNQPNSPTFGRLPLIYRSPPPLPGYVSNSDKRASNSRSVSPLANSSGHGQRLSYRSSRSPREPPPRYPREHSHRNNPSLPPIHTHPREYYAPLISPDCFYPLRPLPHHYHDYYASVPYPSHVHARAKDPAYRMPAQRPRLPVHPYAAPPVPVDERIKYYSAGALPHGPARDSRWTKEKASSPGSAASSLGPQNLKSPRKRADDVQLAVLSEVFQRTSYPTTEEREELAKQLGMTSRSVQIWFQNRRRAVKVDQQSAIQRAEAEARVTKARSRRLTGPPYAEDEGMAEERGRSRGRSLEWRMPIKRERVSPEERSSPSI</sequence>
<dbReference type="Gene3D" id="1.10.10.60">
    <property type="entry name" value="Homeodomain-like"/>
    <property type="match status" value="1"/>
</dbReference>
<accession>A0AAJ8JWT5</accession>
<dbReference type="InterPro" id="IPR034751">
    <property type="entry name" value="Yippee"/>
</dbReference>
<gene>
    <name evidence="12" type="ORF">L203_105162</name>
</gene>
<reference evidence="12" key="2">
    <citation type="journal article" date="2022" name="Elife">
        <title>Obligate sexual reproduction of a homothallic fungus closely related to the Cryptococcus pathogenic species complex.</title>
        <authorList>
            <person name="Passer A.R."/>
            <person name="Clancey S.A."/>
            <person name="Shea T."/>
            <person name="David-Palma M."/>
            <person name="Averette A.F."/>
            <person name="Boekhout T."/>
            <person name="Porcel B.M."/>
            <person name="Nowrousian M."/>
            <person name="Cuomo C.A."/>
            <person name="Sun S."/>
            <person name="Heitman J."/>
            <person name="Coelho M.A."/>
        </authorList>
    </citation>
    <scope>NUCLEOTIDE SEQUENCE</scope>
    <source>
        <strain evidence="12">CBS 7841</strain>
    </source>
</reference>
<evidence type="ECO:0000259" key="11">
    <source>
        <dbReference type="PROSITE" id="PS51792"/>
    </source>
</evidence>
<evidence type="ECO:0000256" key="9">
    <source>
        <dbReference type="SAM" id="MobiDB-lite"/>
    </source>
</evidence>
<dbReference type="PANTHER" id="PTHR13848">
    <property type="entry name" value="PROTEIN YIPPEE-LIKE CG15309-RELATED"/>
    <property type="match status" value="1"/>
</dbReference>
<proteinExistence type="inferred from homology"/>
<dbReference type="GO" id="GO:0005634">
    <property type="term" value="C:nucleus"/>
    <property type="evidence" value="ECO:0007669"/>
    <property type="project" value="UniProtKB-SubCell"/>
</dbReference>
<feature type="compositionally biased region" description="Low complexity" evidence="9">
    <location>
        <begin position="558"/>
        <end position="569"/>
    </location>
</feature>
<dbReference type="InterPro" id="IPR001356">
    <property type="entry name" value="HD"/>
</dbReference>